<evidence type="ECO:0000256" key="6">
    <source>
        <dbReference type="ARBA" id="ARBA00035197"/>
    </source>
</evidence>
<name>A0A3P3TWP6_9BACL</name>
<gene>
    <name evidence="7" type="primary">rplR</name>
    <name evidence="8" type="ORF">EHV15_03555</name>
</gene>
<dbReference type="SUPFAM" id="SSF53137">
    <property type="entry name" value="Translational machinery components"/>
    <property type="match status" value="1"/>
</dbReference>
<dbReference type="Proteomes" id="UP000267017">
    <property type="component" value="Unassembled WGS sequence"/>
</dbReference>
<dbReference type="FunFam" id="3.30.420.100:FF:000001">
    <property type="entry name" value="50S ribosomal protein L18"/>
    <property type="match status" value="1"/>
</dbReference>
<dbReference type="GO" id="GO:0022625">
    <property type="term" value="C:cytosolic large ribosomal subunit"/>
    <property type="evidence" value="ECO:0007669"/>
    <property type="project" value="TreeGrafter"/>
</dbReference>
<keyword evidence="2 7" id="KW-0699">rRNA-binding</keyword>
<organism evidence="8 9">
    <name type="scientific">Paenibacillus oralis</name>
    <dbReference type="NCBI Taxonomy" id="2490856"/>
    <lineage>
        <taxon>Bacteria</taxon>
        <taxon>Bacillati</taxon>
        <taxon>Bacillota</taxon>
        <taxon>Bacilli</taxon>
        <taxon>Bacillales</taxon>
        <taxon>Paenibacillaceae</taxon>
        <taxon>Paenibacillus</taxon>
    </lineage>
</organism>
<dbReference type="GO" id="GO:0006412">
    <property type="term" value="P:translation"/>
    <property type="evidence" value="ECO:0007669"/>
    <property type="project" value="UniProtKB-UniRule"/>
</dbReference>
<evidence type="ECO:0000256" key="1">
    <source>
        <dbReference type="ARBA" id="ARBA00007116"/>
    </source>
</evidence>
<keyword evidence="3 7" id="KW-0694">RNA-binding</keyword>
<dbReference type="InterPro" id="IPR004389">
    <property type="entry name" value="Ribosomal_uL18_bac-type"/>
</dbReference>
<sequence length="122" mass="13327">MITKGDKNKARLKRHLRVRTKVQGTAERPRLNVYRSSKHIYAQLIDDVAGVTLASASTVDKELSGSIGNGGNVESARKVGELIAKRAVDKGYKSIVFDRGGYLYHGRIQALADAAREAGLEF</sequence>
<dbReference type="AlphaFoldDB" id="A0A3P3TWP6"/>
<keyword evidence="9" id="KW-1185">Reference proteome</keyword>
<dbReference type="CDD" id="cd00432">
    <property type="entry name" value="Ribosomal_L18_L5e"/>
    <property type="match status" value="1"/>
</dbReference>
<evidence type="ECO:0000313" key="9">
    <source>
        <dbReference type="Proteomes" id="UP000267017"/>
    </source>
</evidence>
<dbReference type="GO" id="GO:0008097">
    <property type="term" value="F:5S rRNA binding"/>
    <property type="evidence" value="ECO:0007669"/>
    <property type="project" value="TreeGrafter"/>
</dbReference>
<keyword evidence="4 7" id="KW-0689">Ribosomal protein</keyword>
<dbReference type="EMBL" id="RRCN01000001">
    <property type="protein sequence ID" value="RRJ62126.1"/>
    <property type="molecule type" value="Genomic_DNA"/>
</dbReference>
<comment type="function">
    <text evidence="7">This is one of the proteins that bind and probably mediate the attachment of the 5S RNA into the large ribosomal subunit, where it forms part of the central protuberance.</text>
</comment>
<dbReference type="OrthoDB" id="9810939at2"/>
<proteinExistence type="inferred from homology"/>
<evidence type="ECO:0000256" key="5">
    <source>
        <dbReference type="ARBA" id="ARBA00023274"/>
    </source>
</evidence>
<reference evidence="8 9" key="1">
    <citation type="submission" date="2018-11" db="EMBL/GenBank/DDBJ databases">
        <title>Genome sequencing of Paenibacillus sp. KCOM 3021 (= ChDC PVNT-B20).</title>
        <authorList>
            <person name="Kook J.-K."/>
            <person name="Park S.-N."/>
            <person name="Lim Y.K."/>
        </authorList>
    </citation>
    <scope>NUCLEOTIDE SEQUENCE [LARGE SCALE GENOMIC DNA]</scope>
    <source>
        <strain evidence="8 9">KCOM 3021</strain>
    </source>
</reference>
<comment type="similarity">
    <text evidence="1 7">Belongs to the universal ribosomal protein uL18 family.</text>
</comment>
<dbReference type="RefSeq" id="WP_128630036.1">
    <property type="nucleotide sequence ID" value="NZ_RRCN01000001.1"/>
</dbReference>
<dbReference type="InterPro" id="IPR005484">
    <property type="entry name" value="Ribosomal_uL18_bac/plant/anim"/>
</dbReference>
<dbReference type="GO" id="GO:0003735">
    <property type="term" value="F:structural constituent of ribosome"/>
    <property type="evidence" value="ECO:0007669"/>
    <property type="project" value="InterPro"/>
</dbReference>
<dbReference type="PANTHER" id="PTHR12899">
    <property type="entry name" value="39S RIBOSOMAL PROTEIN L18, MITOCHONDRIAL"/>
    <property type="match status" value="1"/>
</dbReference>
<evidence type="ECO:0000256" key="7">
    <source>
        <dbReference type="HAMAP-Rule" id="MF_01337"/>
    </source>
</evidence>
<accession>A0A3P3TWP6</accession>
<dbReference type="NCBIfam" id="TIGR00060">
    <property type="entry name" value="L18_bact"/>
    <property type="match status" value="1"/>
</dbReference>
<dbReference type="InterPro" id="IPR057268">
    <property type="entry name" value="Ribosomal_L18"/>
</dbReference>
<dbReference type="Pfam" id="PF00861">
    <property type="entry name" value="Ribosomal_L18p"/>
    <property type="match status" value="1"/>
</dbReference>
<comment type="subunit">
    <text evidence="7">Part of the 50S ribosomal subunit; part of the 5S rRNA/L5/L18/L25 subcomplex. Contacts the 5S and 23S rRNAs.</text>
</comment>
<evidence type="ECO:0000313" key="8">
    <source>
        <dbReference type="EMBL" id="RRJ62126.1"/>
    </source>
</evidence>
<dbReference type="HAMAP" id="MF_01337_B">
    <property type="entry name" value="Ribosomal_uL18_B"/>
    <property type="match status" value="1"/>
</dbReference>
<evidence type="ECO:0000256" key="3">
    <source>
        <dbReference type="ARBA" id="ARBA00022884"/>
    </source>
</evidence>
<protein>
    <recommendedName>
        <fullName evidence="6 7">Large ribosomal subunit protein uL18</fullName>
    </recommendedName>
</protein>
<keyword evidence="5 7" id="KW-0687">Ribonucleoprotein</keyword>
<evidence type="ECO:0000256" key="4">
    <source>
        <dbReference type="ARBA" id="ARBA00022980"/>
    </source>
</evidence>
<dbReference type="Gene3D" id="3.30.420.100">
    <property type="match status" value="1"/>
</dbReference>
<comment type="caution">
    <text evidence="8">The sequence shown here is derived from an EMBL/GenBank/DDBJ whole genome shotgun (WGS) entry which is preliminary data.</text>
</comment>
<dbReference type="PANTHER" id="PTHR12899:SF3">
    <property type="entry name" value="LARGE RIBOSOMAL SUBUNIT PROTEIN UL18M"/>
    <property type="match status" value="1"/>
</dbReference>
<evidence type="ECO:0000256" key="2">
    <source>
        <dbReference type="ARBA" id="ARBA00022730"/>
    </source>
</evidence>